<evidence type="ECO:0000313" key="38">
    <source>
        <dbReference type="EMBL" id="CBY44228.1"/>
    </source>
</evidence>
<reference evidence="2" key="1">
    <citation type="journal article" date="2010" name="BMC Evol. Biol.">
        <title>Haplowebs as a graphical tool for delimiting species: a revival of Doyle's 'field for recombination' approach and its application to the coral genus Pocillopora in Clipperton.</title>
        <authorList>
            <person name="Flot J.F."/>
            <person name="Couloux A."/>
            <person name="Tillier S."/>
        </authorList>
    </citation>
    <scope>NUCLEOTIDE SEQUENCE</scope>
    <source>
        <strain evidence="2">05Clip001</strain>
        <strain evidence="3">05Clip006</strain>
        <strain evidence="4">05Clip013</strain>
        <strain evidence="5">05Clip014</strain>
        <strain evidence="6">05Clip015</strain>
        <strain evidence="7">05Clip016</strain>
        <strain evidence="8">05Clip018</strain>
        <strain evidence="9">05Clip026</strain>
        <strain evidence="10">05Clip027</strain>
        <strain evidence="11">05Clip028</strain>
        <strain evidence="12">05Clip029</strain>
        <strain evidence="13">05Clip030</strain>
        <strain evidence="14">05Clip031</strain>
        <strain evidence="15">05Clip032</strain>
        <strain evidence="16">05Clip033</strain>
        <strain evidence="17">05Clip035</strain>
        <strain evidence="18">05Clip036</strain>
        <strain evidence="19">05Clip037</strain>
        <strain evidence="20">05Clip038</strain>
        <strain evidence="21">05Clip039</strain>
        <strain evidence="22">05Clip040</strain>
        <strain evidence="23">05Clip041</strain>
        <strain evidence="24">05Clip042</strain>
        <strain evidence="25">05Clip043</strain>
        <strain evidence="26">05Clip044</strain>
        <strain evidence="27">05Clip045</strain>
        <strain evidence="28">05Clip047</strain>
        <strain evidence="29">05Clip048</strain>
        <strain evidence="30">05Clip049</strain>
        <strain evidence="31">05Clip050</strain>
        <strain evidence="32">05Clip051</strain>
        <strain evidence="33">05Clip052</strain>
        <strain evidence="34">05Clip053</strain>
        <strain evidence="35">05Clip055</strain>
        <strain evidence="36">05Clip056</strain>
        <strain evidence="37">05Clip057</strain>
        <strain evidence="38">05Clip058</strain>
        <strain evidence="39">05Clip059</strain>
        <strain evidence="40">05Clip060</strain>
        <strain evidence="41">05Clip062</strain>
        <strain evidence="42">05Clip063</strain>
        <strain evidence="43">05Clip064</strain>
        <strain evidence="44">05Clip081</strain>
        <strain evidence="45">05Clip085</strain>
        <strain evidence="46">05Clip086</strain>
        <strain evidence="47">05Clip089</strain>
        <strain evidence="48">05Clip090</strain>
        <strain evidence="49">05Clip092</strain>
        <strain evidence="50">05Clip093</strain>
        <strain evidence="51">05Clip094</strain>
        <strain evidence="52">05Clip095</strain>
        <strain evidence="53">05Clip097</strain>
        <strain evidence="54">05Clip098</strain>
        <strain evidence="55">05Clip099</strain>
        <strain evidence="56">05Clip100</strain>
        <strain evidence="57">05Clip101</strain>
        <strain evidence="58">05Clip102</strain>
    </source>
</reference>
<organism evidence="2">
    <name type="scientific">Pocillopora sp. A JFF-2010</name>
    <dbReference type="NCBI Taxonomy" id="930993"/>
    <lineage>
        <taxon>Eukaryota</taxon>
        <taxon>Metazoa</taxon>
        <taxon>Cnidaria</taxon>
        <taxon>Anthozoa</taxon>
        <taxon>Hexacorallia</taxon>
        <taxon>Scleractinia</taxon>
        <taxon>Astrocoeniina</taxon>
        <taxon>Pocilloporidae</taxon>
        <taxon>Pocillopora</taxon>
    </lineage>
</organism>
<evidence type="ECO:0000256" key="1">
    <source>
        <dbReference type="SAM" id="Phobius"/>
    </source>
</evidence>
<dbReference type="EMBL" id="FR729448">
    <property type="protein sequence ID" value="CBY44232.1"/>
    <property type="molecule type" value="Genomic_DNA"/>
</dbReference>
<evidence type="ECO:0000313" key="3">
    <source>
        <dbReference type="EMBL" id="CBY44144.1"/>
    </source>
</evidence>
<dbReference type="EMBL" id="FR729458">
    <property type="protein sequence ID" value="CBY44252.1"/>
    <property type="molecule type" value="Genomic_DNA"/>
</dbReference>
<accession>E5BCJ6</accession>
<dbReference type="EMBL" id="FR729446">
    <property type="protein sequence ID" value="CBY44228.1"/>
    <property type="molecule type" value="Genomic_DNA"/>
</dbReference>
<dbReference type="EMBL" id="FR729450">
    <property type="protein sequence ID" value="CBY44236.1"/>
    <property type="molecule type" value="Genomic_DNA"/>
</dbReference>
<evidence type="ECO:0000313" key="8">
    <source>
        <dbReference type="EMBL" id="CBY44158.1"/>
    </source>
</evidence>
<evidence type="ECO:0000313" key="29">
    <source>
        <dbReference type="EMBL" id="CBY44210.1"/>
    </source>
</evidence>
<dbReference type="EMBL" id="FR729447">
    <property type="protein sequence ID" value="CBY44230.1"/>
    <property type="molecule type" value="Genomic_DNA"/>
</dbReference>
<dbReference type="EMBL" id="FR729419">
    <property type="protein sequence ID" value="CBY44174.1"/>
    <property type="molecule type" value="Genomic_DNA"/>
</dbReference>
<evidence type="ECO:0000313" key="48">
    <source>
        <dbReference type="EMBL" id="CBY44258.1"/>
    </source>
</evidence>
<dbReference type="EMBL" id="FR729420">
    <property type="protein sequence ID" value="CBY44176.1"/>
    <property type="molecule type" value="Genomic_DNA"/>
</dbReference>
<evidence type="ECO:0000313" key="52">
    <source>
        <dbReference type="EMBL" id="CBY44266.1"/>
    </source>
</evidence>
<evidence type="ECO:0000313" key="42">
    <source>
        <dbReference type="EMBL" id="CBY44238.1"/>
    </source>
</evidence>
<evidence type="ECO:0000313" key="30">
    <source>
        <dbReference type="EMBL" id="CBY44212.1"/>
    </source>
</evidence>
<dbReference type="EMBL" id="FR729400">
    <property type="protein sequence ID" value="CBY44136.1"/>
    <property type="molecule type" value="Genomic_DNA"/>
</dbReference>
<geneLocation type="mitochondrion" evidence="2"/>
<dbReference type="EMBL" id="FR729416">
    <property type="protein sequence ID" value="CBY44168.1"/>
    <property type="molecule type" value="Genomic_DNA"/>
</dbReference>
<dbReference type="EMBL" id="FR729443">
    <property type="protein sequence ID" value="CBY44222.1"/>
    <property type="molecule type" value="Genomic_DNA"/>
</dbReference>
<evidence type="ECO:0000313" key="27">
    <source>
        <dbReference type="EMBL" id="CBY44204.1"/>
    </source>
</evidence>
<evidence type="ECO:0000313" key="32">
    <source>
        <dbReference type="EMBL" id="CBY44216.1"/>
    </source>
</evidence>
<dbReference type="Gene3D" id="1.20.5.2700">
    <property type="match status" value="1"/>
</dbReference>
<evidence type="ECO:0000313" key="16">
    <source>
        <dbReference type="EMBL" id="CBY44180.1"/>
    </source>
</evidence>
<evidence type="ECO:0000313" key="54">
    <source>
        <dbReference type="EMBL" id="CBY44272.1"/>
    </source>
</evidence>
<evidence type="ECO:0000313" key="57">
    <source>
        <dbReference type="EMBL" id="CBY44278.1"/>
    </source>
</evidence>
<evidence type="ECO:0000313" key="5">
    <source>
        <dbReference type="EMBL" id="CBY44152.1"/>
    </source>
</evidence>
<evidence type="ECO:0000313" key="45">
    <source>
        <dbReference type="EMBL" id="CBY44250.1"/>
    </source>
</evidence>
<evidence type="ECO:0000313" key="23">
    <source>
        <dbReference type="EMBL" id="CBY44196.1"/>
    </source>
</evidence>
<evidence type="ECO:0000313" key="21">
    <source>
        <dbReference type="EMBL" id="CBY44192.1"/>
    </source>
</evidence>
<dbReference type="EMBL" id="FR729424">
    <property type="protein sequence ID" value="CBY44184.1"/>
    <property type="molecule type" value="Genomic_DNA"/>
</dbReference>
<dbReference type="EMBL" id="FR729455">
    <property type="protein sequence ID" value="CBY44246.1"/>
    <property type="molecule type" value="Genomic_DNA"/>
</dbReference>
<dbReference type="EMBL" id="FR729410">
    <property type="protein sequence ID" value="CBY44156.1"/>
    <property type="molecule type" value="Genomic_DNA"/>
</dbReference>
<evidence type="ECO:0000313" key="33">
    <source>
        <dbReference type="EMBL" id="CBY44218.1"/>
    </source>
</evidence>
<name>E5BCJ6_9CNID</name>
<dbReference type="EMBL" id="FR729441">
    <property type="protein sequence ID" value="CBY44218.1"/>
    <property type="molecule type" value="Genomic_DNA"/>
</dbReference>
<evidence type="ECO:0000313" key="35">
    <source>
        <dbReference type="EMBL" id="CBY44222.1"/>
    </source>
</evidence>
<dbReference type="EMBL" id="FR729467">
    <property type="protein sequence ID" value="CBY44270.1"/>
    <property type="molecule type" value="Genomic_DNA"/>
</dbReference>
<evidence type="ECO:0000313" key="25">
    <source>
        <dbReference type="EMBL" id="CBY44200.1"/>
    </source>
</evidence>
<dbReference type="EMBL" id="FR729433">
    <property type="protein sequence ID" value="CBY44202.1"/>
    <property type="molecule type" value="Genomic_DNA"/>
</dbReference>
<dbReference type="EMBL" id="FR729469">
    <property type="protein sequence ID" value="CBY44274.1"/>
    <property type="molecule type" value="Genomic_DNA"/>
</dbReference>
<dbReference type="EMBL" id="FR729430">
    <property type="protein sequence ID" value="CBY44196.1"/>
    <property type="molecule type" value="Genomic_DNA"/>
</dbReference>
<dbReference type="EMBL" id="FR729417">
    <property type="protein sequence ID" value="CBY44170.1"/>
    <property type="molecule type" value="Genomic_DNA"/>
</dbReference>
<evidence type="ECO:0000313" key="6">
    <source>
        <dbReference type="EMBL" id="CBY44154.1"/>
    </source>
</evidence>
<dbReference type="EMBL" id="FR729457">
    <property type="protein sequence ID" value="CBY44250.1"/>
    <property type="molecule type" value="Genomic_DNA"/>
</dbReference>
<dbReference type="EMBL" id="FR729425">
    <property type="protein sequence ID" value="CBY44186.1"/>
    <property type="molecule type" value="Genomic_DNA"/>
</dbReference>
<dbReference type="EMBL" id="FR729437">
    <property type="protein sequence ID" value="CBY44210.1"/>
    <property type="molecule type" value="Genomic_DNA"/>
</dbReference>
<dbReference type="EMBL" id="FR729463">
    <property type="protein sequence ID" value="CBY44262.1"/>
    <property type="molecule type" value="Genomic_DNA"/>
</dbReference>
<dbReference type="EMBL" id="FR729444">
    <property type="protein sequence ID" value="CBY44224.1"/>
    <property type="molecule type" value="Genomic_DNA"/>
</dbReference>
<dbReference type="EMBL" id="FR729422">
    <property type="protein sequence ID" value="CBY44180.1"/>
    <property type="molecule type" value="Genomic_DNA"/>
</dbReference>
<evidence type="ECO:0000313" key="7">
    <source>
        <dbReference type="EMBL" id="CBY44156.1"/>
    </source>
</evidence>
<evidence type="ECO:0000313" key="31">
    <source>
        <dbReference type="EMBL" id="CBY44214.1"/>
    </source>
</evidence>
<keyword evidence="1" id="KW-0472">Membrane</keyword>
<evidence type="ECO:0000313" key="12">
    <source>
        <dbReference type="EMBL" id="CBY44172.1"/>
    </source>
</evidence>
<evidence type="ECO:0000313" key="41">
    <source>
        <dbReference type="EMBL" id="CBY44236.1"/>
    </source>
</evidence>
<evidence type="ECO:0000313" key="11">
    <source>
        <dbReference type="EMBL" id="CBY44170.1"/>
    </source>
</evidence>
<dbReference type="EMBL" id="FR729429">
    <property type="protein sequence ID" value="CBY44194.1"/>
    <property type="molecule type" value="Genomic_DNA"/>
</dbReference>
<evidence type="ECO:0000313" key="53">
    <source>
        <dbReference type="EMBL" id="CBY44270.1"/>
    </source>
</evidence>
<dbReference type="EMBL" id="FR729472">
    <property type="protein sequence ID" value="CBY44280.1"/>
    <property type="molecule type" value="Genomic_DNA"/>
</dbReference>
<dbReference type="EMBL" id="FR729436">
    <property type="protein sequence ID" value="CBY44208.1"/>
    <property type="molecule type" value="Genomic_DNA"/>
</dbReference>
<dbReference type="EMBL" id="FR729415">
    <property type="protein sequence ID" value="CBY44166.1"/>
    <property type="molecule type" value="Genomic_DNA"/>
</dbReference>
<evidence type="ECO:0000313" key="58">
    <source>
        <dbReference type="EMBL" id="CBY44280.1"/>
    </source>
</evidence>
<dbReference type="EMBL" id="FR729465">
    <property type="protein sequence ID" value="CBY44266.1"/>
    <property type="molecule type" value="Genomic_DNA"/>
</dbReference>
<evidence type="ECO:0000313" key="24">
    <source>
        <dbReference type="EMBL" id="CBY44198.1"/>
    </source>
</evidence>
<evidence type="ECO:0000313" key="10">
    <source>
        <dbReference type="EMBL" id="CBY44168.1"/>
    </source>
</evidence>
<evidence type="ECO:0000313" key="4">
    <source>
        <dbReference type="EMBL" id="CBY44150.1"/>
    </source>
</evidence>
<keyword evidence="2" id="KW-0496">Mitochondrion</keyword>
<evidence type="ECO:0000313" key="26">
    <source>
        <dbReference type="EMBL" id="CBY44202.1"/>
    </source>
</evidence>
<dbReference type="EMBL" id="FR729440">
    <property type="protein sequence ID" value="CBY44216.1"/>
    <property type="molecule type" value="Genomic_DNA"/>
</dbReference>
<evidence type="ECO:0000313" key="28">
    <source>
        <dbReference type="EMBL" id="CBY44208.1"/>
    </source>
</evidence>
<evidence type="ECO:0000313" key="46">
    <source>
        <dbReference type="EMBL" id="CBY44252.1"/>
    </source>
</evidence>
<dbReference type="EMBL" id="FR729439">
    <property type="protein sequence ID" value="CBY44214.1"/>
    <property type="molecule type" value="Genomic_DNA"/>
</dbReference>
<keyword evidence="1" id="KW-1133">Transmembrane helix</keyword>
<evidence type="ECO:0000313" key="56">
    <source>
        <dbReference type="EMBL" id="CBY44276.1"/>
    </source>
</evidence>
<dbReference type="EMBL" id="FR729432">
    <property type="protein sequence ID" value="CBY44200.1"/>
    <property type="molecule type" value="Genomic_DNA"/>
</dbReference>
<dbReference type="EMBL" id="FR729452">
    <property type="protein sequence ID" value="CBY44240.1"/>
    <property type="molecule type" value="Genomic_DNA"/>
</dbReference>
<dbReference type="EMBL" id="FR729471">
    <property type="protein sequence ID" value="CBY44278.1"/>
    <property type="molecule type" value="Genomic_DNA"/>
</dbReference>
<evidence type="ECO:0000313" key="15">
    <source>
        <dbReference type="EMBL" id="CBY44178.1"/>
    </source>
</evidence>
<evidence type="ECO:0000313" key="17">
    <source>
        <dbReference type="EMBL" id="CBY44184.1"/>
    </source>
</evidence>
<dbReference type="EMBL" id="FR729408">
    <property type="protein sequence ID" value="CBY44152.1"/>
    <property type="molecule type" value="Genomic_DNA"/>
</dbReference>
<evidence type="ECO:0000313" key="43">
    <source>
        <dbReference type="EMBL" id="CBY44240.1"/>
    </source>
</evidence>
<dbReference type="EMBL" id="FR729411">
    <property type="protein sequence ID" value="CBY44158.1"/>
    <property type="molecule type" value="Genomic_DNA"/>
</dbReference>
<dbReference type="EMBL" id="FR729426">
    <property type="protein sequence ID" value="CBY44188.1"/>
    <property type="molecule type" value="Genomic_DNA"/>
</dbReference>
<dbReference type="EMBL" id="FR729418">
    <property type="protein sequence ID" value="CBY44172.1"/>
    <property type="molecule type" value="Genomic_DNA"/>
</dbReference>
<dbReference type="EMBL" id="FR729427">
    <property type="protein sequence ID" value="CBY44190.1"/>
    <property type="molecule type" value="Genomic_DNA"/>
</dbReference>
<evidence type="ECO:0000313" key="34">
    <source>
        <dbReference type="EMBL" id="CBY44220.1"/>
    </source>
</evidence>
<evidence type="ECO:0000313" key="39">
    <source>
        <dbReference type="EMBL" id="CBY44230.1"/>
    </source>
</evidence>
<sequence>FIFQTQKLSSIQSGLVFNYALVFFLGILFLIFAL</sequence>
<gene>
    <name evidence="2" type="primary">nad5</name>
</gene>
<dbReference type="EMBL" id="FR729442">
    <property type="protein sequence ID" value="CBY44220.1"/>
    <property type="molecule type" value="Genomic_DNA"/>
</dbReference>
<evidence type="ECO:0000313" key="9">
    <source>
        <dbReference type="EMBL" id="CBY44166.1"/>
    </source>
</evidence>
<evidence type="ECO:0000313" key="19">
    <source>
        <dbReference type="EMBL" id="CBY44188.1"/>
    </source>
</evidence>
<evidence type="ECO:0000313" key="55">
    <source>
        <dbReference type="EMBL" id="CBY44274.1"/>
    </source>
</evidence>
<evidence type="ECO:0000313" key="44">
    <source>
        <dbReference type="EMBL" id="CBY44246.1"/>
    </source>
</evidence>
<dbReference type="EMBL" id="FR729438">
    <property type="protein sequence ID" value="CBY44212.1"/>
    <property type="molecule type" value="Genomic_DNA"/>
</dbReference>
<keyword evidence="1" id="KW-0812">Transmembrane</keyword>
<dbReference type="EMBL" id="FR729468">
    <property type="protein sequence ID" value="CBY44272.1"/>
    <property type="molecule type" value="Genomic_DNA"/>
</dbReference>
<evidence type="ECO:0000313" key="47">
    <source>
        <dbReference type="EMBL" id="CBY44256.1"/>
    </source>
</evidence>
<evidence type="ECO:0000313" key="37">
    <source>
        <dbReference type="EMBL" id="CBY44226.1"/>
    </source>
</evidence>
<dbReference type="EMBL" id="FR729461">
    <property type="protein sequence ID" value="CBY44258.1"/>
    <property type="molecule type" value="Genomic_DNA"/>
</dbReference>
<evidence type="ECO:0000313" key="20">
    <source>
        <dbReference type="EMBL" id="CBY44190.1"/>
    </source>
</evidence>
<evidence type="ECO:0000313" key="51">
    <source>
        <dbReference type="EMBL" id="CBY44264.1"/>
    </source>
</evidence>
<evidence type="ECO:0000313" key="13">
    <source>
        <dbReference type="EMBL" id="CBY44174.1"/>
    </source>
</evidence>
<dbReference type="EMBL" id="FR729464">
    <property type="protein sequence ID" value="CBY44264.1"/>
    <property type="molecule type" value="Genomic_DNA"/>
</dbReference>
<evidence type="ECO:0000313" key="22">
    <source>
        <dbReference type="EMBL" id="CBY44194.1"/>
    </source>
</evidence>
<dbReference type="EMBL" id="FR729407">
    <property type="protein sequence ID" value="CBY44150.1"/>
    <property type="molecule type" value="Genomic_DNA"/>
</dbReference>
<dbReference type="EMBL" id="FR729434">
    <property type="protein sequence ID" value="CBY44204.1"/>
    <property type="molecule type" value="Genomic_DNA"/>
</dbReference>
<dbReference type="EMBL" id="FR729451">
    <property type="protein sequence ID" value="CBY44238.1"/>
    <property type="molecule type" value="Genomic_DNA"/>
</dbReference>
<feature type="non-terminal residue" evidence="2">
    <location>
        <position position="1"/>
    </location>
</feature>
<dbReference type="EMBL" id="FR729460">
    <property type="protein sequence ID" value="CBY44256.1"/>
    <property type="molecule type" value="Genomic_DNA"/>
</dbReference>
<feature type="transmembrane region" description="Helical" evidence="1">
    <location>
        <begin position="15"/>
        <end position="33"/>
    </location>
</feature>
<dbReference type="EMBL" id="FR729445">
    <property type="protein sequence ID" value="CBY44226.1"/>
    <property type="molecule type" value="Genomic_DNA"/>
</dbReference>
<evidence type="ECO:0000313" key="18">
    <source>
        <dbReference type="EMBL" id="CBY44186.1"/>
    </source>
</evidence>
<dbReference type="EMBL" id="FR729421">
    <property type="protein sequence ID" value="CBY44178.1"/>
    <property type="molecule type" value="Genomic_DNA"/>
</dbReference>
<dbReference type="EMBL" id="FR729462">
    <property type="protein sequence ID" value="CBY44260.1"/>
    <property type="molecule type" value="Genomic_DNA"/>
</dbReference>
<protein>
    <submittedName>
        <fullName evidence="2">NADH dehydrogenase subunit 5</fullName>
    </submittedName>
</protein>
<evidence type="ECO:0000313" key="50">
    <source>
        <dbReference type="EMBL" id="CBY44262.1"/>
    </source>
</evidence>
<dbReference type="EMBL" id="FR729470">
    <property type="protein sequence ID" value="CBY44276.1"/>
    <property type="molecule type" value="Genomic_DNA"/>
</dbReference>
<dbReference type="EMBL" id="FR729404">
    <property type="protein sequence ID" value="CBY44144.1"/>
    <property type="molecule type" value="Genomic_DNA"/>
</dbReference>
<evidence type="ECO:0000313" key="36">
    <source>
        <dbReference type="EMBL" id="CBY44224.1"/>
    </source>
</evidence>
<evidence type="ECO:0000313" key="40">
    <source>
        <dbReference type="EMBL" id="CBY44232.1"/>
    </source>
</evidence>
<dbReference type="EMBL" id="FR729431">
    <property type="protein sequence ID" value="CBY44198.1"/>
    <property type="molecule type" value="Genomic_DNA"/>
</dbReference>
<evidence type="ECO:0000313" key="2">
    <source>
        <dbReference type="EMBL" id="CBY44136.1"/>
    </source>
</evidence>
<evidence type="ECO:0000313" key="49">
    <source>
        <dbReference type="EMBL" id="CBY44260.1"/>
    </source>
</evidence>
<evidence type="ECO:0000313" key="14">
    <source>
        <dbReference type="EMBL" id="CBY44176.1"/>
    </source>
</evidence>
<dbReference type="EMBL" id="FR729409">
    <property type="protein sequence ID" value="CBY44154.1"/>
    <property type="molecule type" value="Genomic_DNA"/>
</dbReference>
<dbReference type="EMBL" id="FR729428">
    <property type="protein sequence ID" value="CBY44192.1"/>
    <property type="molecule type" value="Genomic_DNA"/>
</dbReference>
<proteinExistence type="predicted"/>
<dbReference type="AlphaFoldDB" id="E5BCJ6"/>